<comment type="caution">
    <text evidence="1">The sequence shown here is derived from an EMBL/GenBank/DDBJ whole genome shotgun (WGS) entry which is preliminary data.</text>
</comment>
<gene>
    <name evidence="1" type="ORF">H9848_12705</name>
</gene>
<dbReference type="EMBL" id="DXEN01000094">
    <property type="protein sequence ID" value="HIX87445.1"/>
    <property type="molecule type" value="Genomic_DNA"/>
</dbReference>
<reference evidence="1" key="1">
    <citation type="journal article" date="2021" name="PeerJ">
        <title>Extensive microbial diversity within the chicken gut microbiome revealed by metagenomics and culture.</title>
        <authorList>
            <person name="Gilroy R."/>
            <person name="Ravi A."/>
            <person name="Getino M."/>
            <person name="Pursley I."/>
            <person name="Horton D.L."/>
            <person name="Alikhan N.F."/>
            <person name="Baker D."/>
            <person name="Gharbi K."/>
            <person name="Hall N."/>
            <person name="Watson M."/>
            <person name="Adriaenssens E.M."/>
            <person name="Foster-Nyarko E."/>
            <person name="Jarju S."/>
            <person name="Secka A."/>
            <person name="Antonio M."/>
            <person name="Oren A."/>
            <person name="Chaudhuri R.R."/>
            <person name="La Ragione R."/>
            <person name="Hildebrand F."/>
            <person name="Pallen M.J."/>
        </authorList>
    </citation>
    <scope>NUCLEOTIDE SEQUENCE</scope>
    <source>
        <strain evidence="1">ChiHecec2B26-12326</strain>
    </source>
</reference>
<dbReference type="PANTHER" id="PTHR41317:SF1">
    <property type="entry name" value="PD-(D_E)XK NUCLEASE FAMILY TRANSPOSASE"/>
    <property type="match status" value="1"/>
</dbReference>
<organism evidence="1 2">
    <name type="scientific">Candidatus Parabacteroides intestinigallinarum</name>
    <dbReference type="NCBI Taxonomy" id="2838722"/>
    <lineage>
        <taxon>Bacteria</taxon>
        <taxon>Pseudomonadati</taxon>
        <taxon>Bacteroidota</taxon>
        <taxon>Bacteroidia</taxon>
        <taxon>Bacteroidales</taxon>
        <taxon>Tannerellaceae</taxon>
        <taxon>Parabacteroides</taxon>
    </lineage>
</organism>
<proteinExistence type="predicted"/>
<dbReference type="AlphaFoldDB" id="A0A9D2BR67"/>
<evidence type="ECO:0000313" key="2">
    <source>
        <dbReference type="Proteomes" id="UP000823847"/>
    </source>
</evidence>
<evidence type="ECO:0000313" key="1">
    <source>
        <dbReference type="EMBL" id="HIX87445.1"/>
    </source>
</evidence>
<dbReference type="Proteomes" id="UP000823847">
    <property type="component" value="Unassembled WGS sequence"/>
</dbReference>
<reference evidence="1" key="2">
    <citation type="submission" date="2021-04" db="EMBL/GenBank/DDBJ databases">
        <authorList>
            <person name="Gilroy R."/>
        </authorList>
    </citation>
    <scope>NUCLEOTIDE SEQUENCE</scope>
    <source>
        <strain evidence="1">ChiHecec2B26-12326</strain>
    </source>
</reference>
<dbReference type="NCBIfam" id="TIGR01784">
    <property type="entry name" value="T_den_put_tspse"/>
    <property type="match status" value="1"/>
</dbReference>
<dbReference type="PANTHER" id="PTHR41317">
    <property type="entry name" value="PD-(D_E)XK NUCLEASE FAMILY TRANSPOSASE"/>
    <property type="match status" value="1"/>
</dbReference>
<sequence>MKYLNPMADLTFKKVFGEHPDLVTSFLNALLPFETPEEEITEIEYLPAELVPETPFKKNSIVDVRCKDKQGRQFLVEMQMFWSSSFMQRVLFNASKTYVRQLGKNAHYELLQPVYSLNLVNEIFLPDIPGYYHDYRIVQVEHTDKIIEGLRFIFIELPKFTPKAYGDKKMQVLWLRYLTEIDEDTRQVAPDLLENPSIKKAVEQIEESSFTDAQLFGYDDFWDAVRVEKSYISDAKREGKQKGLKEGLERGIQKGMRKGMKQGIKQGIKEGIQKGIEQGIQKGIEQGVTKGKEEERLQIAHKMETEGIAIEVIERITGLTRDEINAL</sequence>
<dbReference type="InterPro" id="IPR010106">
    <property type="entry name" value="RpnA"/>
</dbReference>
<accession>A0A9D2BR67</accession>
<name>A0A9D2BR67_9BACT</name>
<protein>
    <submittedName>
        <fullName evidence="1">Rpn family recombination-promoting nuclease/putative transposase</fullName>
    </submittedName>
</protein>
<dbReference type="Pfam" id="PF12784">
    <property type="entry name" value="PDDEXK_2"/>
    <property type="match status" value="1"/>
</dbReference>